<dbReference type="AlphaFoldDB" id="A0A5J5BGM3"/>
<dbReference type="InterPro" id="IPR032675">
    <property type="entry name" value="LRR_dom_sf"/>
</dbReference>
<dbReference type="EMBL" id="CM018036">
    <property type="protein sequence ID" value="KAA8541410.1"/>
    <property type="molecule type" value="Genomic_DNA"/>
</dbReference>
<name>A0A5J5BGM3_9ASTE</name>
<dbReference type="OrthoDB" id="1909482at2759"/>
<sequence length="137" mass="15117">MVLSRIDGSALSGKIPDLIGNWTRIDRLRISDLNGAPTGFPDLQNLTNMNTLILRNCLITGQIPAYLGELTAVKTLGSRINFEGNEYEEDTAIEGPAYFFAASEKWAYSNTGVFLRNGGASYKANNTFSELLWSYLN</sequence>
<organism evidence="1 2">
    <name type="scientific">Nyssa sinensis</name>
    <dbReference type="NCBI Taxonomy" id="561372"/>
    <lineage>
        <taxon>Eukaryota</taxon>
        <taxon>Viridiplantae</taxon>
        <taxon>Streptophyta</taxon>
        <taxon>Embryophyta</taxon>
        <taxon>Tracheophyta</taxon>
        <taxon>Spermatophyta</taxon>
        <taxon>Magnoliopsida</taxon>
        <taxon>eudicotyledons</taxon>
        <taxon>Gunneridae</taxon>
        <taxon>Pentapetalae</taxon>
        <taxon>asterids</taxon>
        <taxon>Cornales</taxon>
        <taxon>Nyssaceae</taxon>
        <taxon>Nyssa</taxon>
    </lineage>
</organism>
<gene>
    <name evidence="1" type="ORF">F0562_025373</name>
</gene>
<dbReference type="Gene3D" id="3.80.10.10">
    <property type="entry name" value="Ribonuclease Inhibitor"/>
    <property type="match status" value="1"/>
</dbReference>
<evidence type="ECO:0000313" key="2">
    <source>
        <dbReference type="Proteomes" id="UP000325577"/>
    </source>
</evidence>
<evidence type="ECO:0008006" key="3">
    <source>
        <dbReference type="Google" id="ProtNLM"/>
    </source>
</evidence>
<reference evidence="1 2" key="1">
    <citation type="submission" date="2019-09" db="EMBL/GenBank/DDBJ databases">
        <title>A chromosome-level genome assembly of the Chinese tupelo Nyssa sinensis.</title>
        <authorList>
            <person name="Yang X."/>
            <person name="Kang M."/>
            <person name="Yang Y."/>
            <person name="Xiong H."/>
            <person name="Wang M."/>
            <person name="Zhang Z."/>
            <person name="Wang Z."/>
            <person name="Wu H."/>
            <person name="Ma T."/>
            <person name="Liu J."/>
            <person name="Xi Z."/>
        </authorList>
    </citation>
    <scope>NUCLEOTIDE SEQUENCE [LARGE SCALE GENOMIC DNA]</scope>
    <source>
        <strain evidence="1">J267</strain>
        <tissue evidence="1">Leaf</tissue>
    </source>
</reference>
<dbReference type="Proteomes" id="UP000325577">
    <property type="component" value="Linkage Group LG13"/>
</dbReference>
<keyword evidence="2" id="KW-1185">Reference proteome</keyword>
<dbReference type="SUPFAM" id="SSF52058">
    <property type="entry name" value="L domain-like"/>
    <property type="match status" value="1"/>
</dbReference>
<accession>A0A5J5BGM3</accession>
<proteinExistence type="predicted"/>
<evidence type="ECO:0000313" key="1">
    <source>
        <dbReference type="EMBL" id="KAA8541410.1"/>
    </source>
</evidence>
<protein>
    <recommendedName>
        <fullName evidence="3">Malectin-like domain-containing protein</fullName>
    </recommendedName>
</protein>